<reference evidence="11 12" key="1">
    <citation type="submission" date="2020-10" db="EMBL/GenBank/DDBJ databases">
        <title>Nocardioides sp. isolated from sludge.</title>
        <authorList>
            <person name="Zhang X."/>
        </authorList>
    </citation>
    <scope>NUCLEOTIDE SEQUENCE [LARGE SCALE GENOMIC DNA]</scope>
    <source>
        <strain evidence="11 12">Y6</strain>
    </source>
</reference>
<feature type="transmembrane region" description="Helical" evidence="9">
    <location>
        <begin position="52"/>
        <end position="77"/>
    </location>
</feature>
<dbReference type="CDD" id="cd06261">
    <property type="entry name" value="TM_PBP2"/>
    <property type="match status" value="1"/>
</dbReference>
<dbReference type="InterPro" id="IPR043429">
    <property type="entry name" value="ArtM/GltK/GlnP/TcyL/YhdX-like"/>
</dbReference>
<dbReference type="RefSeq" id="WP_193637190.1">
    <property type="nucleotide sequence ID" value="NZ_JADCSA010000003.1"/>
</dbReference>
<dbReference type="PROSITE" id="PS50928">
    <property type="entry name" value="ABC_TM1"/>
    <property type="match status" value="1"/>
</dbReference>
<comment type="similarity">
    <text evidence="2">Belongs to the binding-protein-dependent transport system permease family. HisMQ subfamily.</text>
</comment>
<keyword evidence="3 9" id="KW-0813">Transport</keyword>
<dbReference type="NCBIfam" id="TIGR01726">
    <property type="entry name" value="HEQRo_perm_3TM"/>
    <property type="match status" value="1"/>
</dbReference>
<feature type="transmembrane region" description="Helical" evidence="9">
    <location>
        <begin position="20"/>
        <end position="40"/>
    </location>
</feature>
<keyword evidence="12" id="KW-1185">Reference proteome</keyword>
<accession>A0ABR9RQN6</accession>
<feature type="domain" description="ABC transmembrane type-1" evidence="10">
    <location>
        <begin position="18"/>
        <end position="205"/>
    </location>
</feature>
<evidence type="ECO:0000256" key="7">
    <source>
        <dbReference type="ARBA" id="ARBA00022989"/>
    </source>
</evidence>
<evidence type="ECO:0000256" key="1">
    <source>
        <dbReference type="ARBA" id="ARBA00004651"/>
    </source>
</evidence>
<protein>
    <submittedName>
        <fullName evidence="11">Amino acid ABC transporter permease</fullName>
    </submittedName>
</protein>
<gene>
    <name evidence="11" type="ORF">IEQ44_04315</name>
</gene>
<feature type="transmembrane region" description="Helical" evidence="9">
    <location>
        <begin position="138"/>
        <end position="164"/>
    </location>
</feature>
<evidence type="ECO:0000256" key="8">
    <source>
        <dbReference type="ARBA" id="ARBA00023136"/>
    </source>
</evidence>
<comment type="subcellular location">
    <subcellularLocation>
        <location evidence="1 9">Cell membrane</location>
        <topology evidence="1 9">Multi-pass membrane protein</topology>
    </subcellularLocation>
</comment>
<dbReference type="InterPro" id="IPR035906">
    <property type="entry name" value="MetI-like_sf"/>
</dbReference>
<comment type="caution">
    <text evidence="11">The sequence shown here is derived from an EMBL/GenBank/DDBJ whole genome shotgun (WGS) entry which is preliminary data.</text>
</comment>
<evidence type="ECO:0000256" key="5">
    <source>
        <dbReference type="ARBA" id="ARBA00022692"/>
    </source>
</evidence>
<organism evidence="11 12">
    <name type="scientific">Nocardioides malaquae</name>
    <dbReference type="NCBI Taxonomy" id="2773426"/>
    <lineage>
        <taxon>Bacteria</taxon>
        <taxon>Bacillati</taxon>
        <taxon>Actinomycetota</taxon>
        <taxon>Actinomycetes</taxon>
        <taxon>Propionibacteriales</taxon>
        <taxon>Nocardioidaceae</taxon>
        <taxon>Nocardioides</taxon>
    </lineage>
</organism>
<dbReference type="InterPro" id="IPR010065">
    <property type="entry name" value="AA_ABC_transptr_permease_3TM"/>
</dbReference>
<evidence type="ECO:0000259" key="10">
    <source>
        <dbReference type="PROSITE" id="PS50928"/>
    </source>
</evidence>
<keyword evidence="4" id="KW-1003">Cell membrane</keyword>
<evidence type="ECO:0000256" key="3">
    <source>
        <dbReference type="ARBA" id="ARBA00022448"/>
    </source>
</evidence>
<feature type="transmembrane region" description="Helical" evidence="9">
    <location>
        <begin position="184"/>
        <end position="208"/>
    </location>
</feature>
<keyword evidence="8 9" id="KW-0472">Membrane</keyword>
<evidence type="ECO:0000256" key="6">
    <source>
        <dbReference type="ARBA" id="ARBA00022970"/>
    </source>
</evidence>
<dbReference type="PANTHER" id="PTHR30614">
    <property type="entry name" value="MEMBRANE COMPONENT OF AMINO ACID ABC TRANSPORTER"/>
    <property type="match status" value="1"/>
</dbReference>
<dbReference type="Gene3D" id="1.10.3720.10">
    <property type="entry name" value="MetI-like"/>
    <property type="match status" value="1"/>
</dbReference>
<evidence type="ECO:0000256" key="9">
    <source>
        <dbReference type="RuleBase" id="RU363032"/>
    </source>
</evidence>
<keyword evidence="6" id="KW-0029">Amino-acid transport</keyword>
<dbReference type="EMBL" id="JADCSA010000003">
    <property type="protein sequence ID" value="MBE7323872.1"/>
    <property type="molecule type" value="Genomic_DNA"/>
</dbReference>
<evidence type="ECO:0000256" key="4">
    <source>
        <dbReference type="ARBA" id="ARBA00022475"/>
    </source>
</evidence>
<dbReference type="PANTHER" id="PTHR30614:SF20">
    <property type="entry name" value="GLUTAMINE TRANSPORT SYSTEM PERMEASE PROTEIN GLNP"/>
    <property type="match status" value="1"/>
</dbReference>
<dbReference type="Proteomes" id="UP000756387">
    <property type="component" value="Unassembled WGS sequence"/>
</dbReference>
<keyword evidence="5 9" id="KW-0812">Transmembrane</keyword>
<dbReference type="InterPro" id="IPR000515">
    <property type="entry name" value="MetI-like"/>
</dbReference>
<evidence type="ECO:0000313" key="12">
    <source>
        <dbReference type="Proteomes" id="UP000756387"/>
    </source>
</evidence>
<sequence>MNFFEHVVDKAPLFLEATLVTLRLTGMALVFAMLLGAVVAAMSMSRVAPLRWLATTFIGIIRGTPLITQIFVLYFGISEIVKLNAFWAGAIALGVHNAAYIAEIIRSGFQSVPEGLNEASRSLGMSRMQTLRRVRAPLALRAILPVLGSQFIIAVKDSSLVSFIGMTELFQTSKNLAASSYEPLTMYTIVALYYLVIVLALTFLVNWLERRLNKHRRPAAA</sequence>
<proteinExistence type="inferred from homology"/>
<keyword evidence="7 9" id="KW-1133">Transmembrane helix</keyword>
<evidence type="ECO:0000256" key="2">
    <source>
        <dbReference type="ARBA" id="ARBA00010072"/>
    </source>
</evidence>
<dbReference type="Pfam" id="PF00528">
    <property type="entry name" value="BPD_transp_1"/>
    <property type="match status" value="1"/>
</dbReference>
<evidence type="ECO:0000313" key="11">
    <source>
        <dbReference type="EMBL" id="MBE7323872.1"/>
    </source>
</evidence>
<dbReference type="SUPFAM" id="SSF161098">
    <property type="entry name" value="MetI-like"/>
    <property type="match status" value="1"/>
</dbReference>
<name>A0ABR9RQN6_9ACTN</name>